<evidence type="ECO:0000256" key="4">
    <source>
        <dbReference type="SAM" id="MobiDB-lite"/>
    </source>
</evidence>
<gene>
    <name evidence="5" type="ORF">SKAU_G00323660</name>
</gene>
<protein>
    <submittedName>
        <fullName evidence="5">Uncharacterized protein</fullName>
    </submittedName>
</protein>
<feature type="region of interest" description="Disordered" evidence="4">
    <location>
        <begin position="60"/>
        <end position="116"/>
    </location>
</feature>
<dbReference type="GO" id="GO:0045944">
    <property type="term" value="P:positive regulation of transcription by RNA polymerase II"/>
    <property type="evidence" value="ECO:0007669"/>
    <property type="project" value="TreeGrafter"/>
</dbReference>
<evidence type="ECO:0000256" key="1">
    <source>
        <dbReference type="ARBA" id="ARBA00004123"/>
    </source>
</evidence>
<sequence length="116" mass="12084">MGGGGGGGPFQGCYPPGGPPQHLQGDPERLLPPQTREEIFRALEKRQLQALHRLELDRLAKQQQQQQQQAAFPNSGMGGGPPPLRGDPMDFPGSRGMMGSPMGGAGGGGSLREGLG</sequence>
<dbReference type="GO" id="GO:0008013">
    <property type="term" value="F:beta-catenin binding"/>
    <property type="evidence" value="ECO:0007669"/>
    <property type="project" value="InterPro"/>
</dbReference>
<evidence type="ECO:0000313" key="5">
    <source>
        <dbReference type="EMBL" id="KAJ8342438.1"/>
    </source>
</evidence>
<dbReference type="AlphaFoldDB" id="A0A9Q1EPB8"/>
<dbReference type="GO" id="GO:0030512">
    <property type="term" value="P:negative regulation of transforming growth factor beta receptor signaling pathway"/>
    <property type="evidence" value="ECO:0007669"/>
    <property type="project" value="TreeGrafter"/>
</dbReference>
<accession>A0A9Q1EPB8</accession>
<dbReference type="PANTHER" id="PTHR15185:SF3">
    <property type="entry name" value="B-CELL CLL_LYMPHOMA 9-LIKE PROTEIN"/>
    <property type="match status" value="1"/>
</dbReference>
<comment type="similarity">
    <text evidence="2">Belongs to the BCL9 family.</text>
</comment>
<dbReference type="GO" id="GO:1990907">
    <property type="term" value="C:beta-catenin-TCF complex"/>
    <property type="evidence" value="ECO:0007669"/>
    <property type="project" value="TreeGrafter"/>
</dbReference>
<evidence type="ECO:0000256" key="3">
    <source>
        <dbReference type="ARBA" id="ARBA00023242"/>
    </source>
</evidence>
<proteinExistence type="inferred from homology"/>
<dbReference type="PANTHER" id="PTHR15185">
    <property type="entry name" value="BCL9"/>
    <property type="match status" value="1"/>
</dbReference>
<keyword evidence="6" id="KW-1185">Reference proteome</keyword>
<dbReference type="Proteomes" id="UP001152622">
    <property type="component" value="Chromosome 14"/>
</dbReference>
<evidence type="ECO:0000313" key="6">
    <source>
        <dbReference type="Proteomes" id="UP001152622"/>
    </source>
</evidence>
<feature type="compositionally biased region" description="Basic and acidic residues" evidence="4">
    <location>
        <begin position="25"/>
        <end position="36"/>
    </location>
</feature>
<comment type="subcellular location">
    <subcellularLocation>
        <location evidence="1">Nucleus</location>
    </subcellularLocation>
</comment>
<keyword evidence="3" id="KW-0539">Nucleus</keyword>
<dbReference type="GO" id="GO:0003713">
    <property type="term" value="F:transcription coactivator activity"/>
    <property type="evidence" value="ECO:0007669"/>
    <property type="project" value="InterPro"/>
</dbReference>
<evidence type="ECO:0000256" key="2">
    <source>
        <dbReference type="ARBA" id="ARBA00009200"/>
    </source>
</evidence>
<name>A0A9Q1EPB8_SYNKA</name>
<comment type="caution">
    <text evidence="5">The sequence shown here is derived from an EMBL/GenBank/DDBJ whole genome shotgun (WGS) entry which is preliminary data.</text>
</comment>
<dbReference type="EMBL" id="JAINUF010000014">
    <property type="protein sequence ID" value="KAJ8342438.1"/>
    <property type="molecule type" value="Genomic_DNA"/>
</dbReference>
<reference evidence="5" key="1">
    <citation type="journal article" date="2023" name="Science">
        <title>Genome structures resolve the early diversification of teleost fishes.</title>
        <authorList>
            <person name="Parey E."/>
            <person name="Louis A."/>
            <person name="Montfort J."/>
            <person name="Bouchez O."/>
            <person name="Roques C."/>
            <person name="Iampietro C."/>
            <person name="Lluch J."/>
            <person name="Castinel A."/>
            <person name="Donnadieu C."/>
            <person name="Desvignes T."/>
            <person name="Floi Bucao C."/>
            <person name="Jouanno E."/>
            <person name="Wen M."/>
            <person name="Mejri S."/>
            <person name="Dirks R."/>
            <person name="Jansen H."/>
            <person name="Henkel C."/>
            <person name="Chen W.J."/>
            <person name="Zahm M."/>
            <person name="Cabau C."/>
            <person name="Klopp C."/>
            <person name="Thompson A.W."/>
            <person name="Robinson-Rechavi M."/>
            <person name="Braasch I."/>
            <person name="Lecointre G."/>
            <person name="Bobe J."/>
            <person name="Postlethwait J.H."/>
            <person name="Berthelot C."/>
            <person name="Roest Crollius H."/>
            <person name="Guiguen Y."/>
        </authorList>
    </citation>
    <scope>NUCLEOTIDE SEQUENCE</scope>
    <source>
        <strain evidence="5">WJC10195</strain>
    </source>
</reference>
<feature type="compositionally biased region" description="Gly residues" evidence="4">
    <location>
        <begin position="101"/>
        <end position="116"/>
    </location>
</feature>
<feature type="compositionally biased region" description="Gly residues" evidence="4">
    <location>
        <begin position="1"/>
        <end position="10"/>
    </location>
</feature>
<dbReference type="GO" id="GO:0060070">
    <property type="term" value="P:canonical Wnt signaling pathway"/>
    <property type="evidence" value="ECO:0007669"/>
    <property type="project" value="InterPro"/>
</dbReference>
<dbReference type="InterPro" id="IPR015668">
    <property type="entry name" value="Bcl-9/Bcl-9l"/>
</dbReference>
<feature type="region of interest" description="Disordered" evidence="4">
    <location>
        <begin position="1"/>
        <end position="36"/>
    </location>
</feature>
<organism evidence="5 6">
    <name type="scientific">Synaphobranchus kaupii</name>
    <name type="common">Kaup's arrowtooth eel</name>
    <dbReference type="NCBI Taxonomy" id="118154"/>
    <lineage>
        <taxon>Eukaryota</taxon>
        <taxon>Metazoa</taxon>
        <taxon>Chordata</taxon>
        <taxon>Craniata</taxon>
        <taxon>Vertebrata</taxon>
        <taxon>Euteleostomi</taxon>
        <taxon>Actinopterygii</taxon>
        <taxon>Neopterygii</taxon>
        <taxon>Teleostei</taxon>
        <taxon>Anguilliformes</taxon>
        <taxon>Synaphobranchidae</taxon>
        <taxon>Synaphobranchus</taxon>
    </lineage>
</organism>